<evidence type="ECO:0000313" key="4">
    <source>
        <dbReference type="Proteomes" id="UP000306393"/>
    </source>
</evidence>
<dbReference type="Proteomes" id="UP000306393">
    <property type="component" value="Unassembled WGS sequence"/>
</dbReference>
<dbReference type="EMBL" id="JACYNN010000008">
    <property type="protein sequence ID" value="MBD8107295.1"/>
    <property type="molecule type" value="Genomic_DNA"/>
</dbReference>
<evidence type="ECO:0000313" key="3">
    <source>
        <dbReference type="EMBL" id="TKJ88228.1"/>
    </source>
</evidence>
<evidence type="ECO:0000256" key="1">
    <source>
        <dbReference type="SAM" id="Phobius"/>
    </source>
</evidence>
<accession>A0A357SV36</accession>
<evidence type="ECO:0008006" key="6">
    <source>
        <dbReference type="Google" id="ProtNLM"/>
    </source>
</evidence>
<organism evidence="3 4">
    <name type="scientific">Erwinia persicina</name>
    <dbReference type="NCBI Taxonomy" id="55211"/>
    <lineage>
        <taxon>Bacteria</taxon>
        <taxon>Pseudomonadati</taxon>
        <taxon>Pseudomonadota</taxon>
        <taxon>Gammaproteobacteria</taxon>
        <taxon>Enterobacterales</taxon>
        <taxon>Erwiniaceae</taxon>
        <taxon>Erwinia</taxon>
    </lineage>
</organism>
<reference evidence="3 4" key="1">
    <citation type="journal article" date="2019" name="Sci. Rep.">
        <title>Differences in resource use lead to coexistence of seed-transmitted microbial populations.</title>
        <authorList>
            <person name="Torres-Cortes G."/>
            <person name="Garcia B.J."/>
            <person name="Compant S."/>
            <person name="Rezki S."/>
            <person name="Jones P."/>
            <person name="Preveaux A."/>
            <person name="Briand M."/>
            <person name="Roulet A."/>
            <person name="Bouchez O."/>
            <person name="Jacobson D."/>
            <person name="Barret M."/>
        </authorList>
    </citation>
    <scope>NUCLEOTIDE SEQUENCE [LARGE SCALE GENOMIC DNA]</scope>
    <source>
        <strain evidence="3 4">CFBP13511</strain>
    </source>
</reference>
<keyword evidence="1" id="KW-1133">Transmembrane helix</keyword>
<evidence type="ECO:0000313" key="5">
    <source>
        <dbReference type="Proteomes" id="UP000661012"/>
    </source>
</evidence>
<gene>
    <name evidence="3" type="ORF">EpCFBP13511_16115</name>
    <name evidence="2" type="ORF">IFT93_12845</name>
</gene>
<reference evidence="2 5" key="2">
    <citation type="journal article" date="2020" name="FEMS Microbiol. Ecol.">
        <title>Temporal dynamics of bacterial communities during seed development and maturation.</title>
        <authorList>
            <person name="Chesneau G."/>
            <person name="Torres-Cortes G."/>
            <person name="Briand M."/>
            <person name="Darrasse A."/>
            <person name="Preveaux A."/>
            <person name="Marais C."/>
            <person name="Jacques M.A."/>
            <person name="Shade A."/>
            <person name="Barret M."/>
        </authorList>
    </citation>
    <scope>NUCLEOTIDE SEQUENCE [LARGE SCALE GENOMIC DNA]</scope>
    <source>
        <strain evidence="2 5">CFBP13732</strain>
    </source>
</reference>
<feature type="transmembrane region" description="Helical" evidence="1">
    <location>
        <begin position="92"/>
        <end position="112"/>
    </location>
</feature>
<sequence>MWIKGIRWTGLIACSALYGAIYIAVRYPLPAGYSGHAQLGLLLFVLPGALAALTSREAPLTVMAVAIALASPPCLLLMQSDGFNSVGLGQEIAFIASAVFWCGSGTLAVMLWRTLMEMHQQQQDRKERL</sequence>
<keyword evidence="5" id="KW-1185">Reference proteome</keyword>
<name>A0A357SV36_9GAMM</name>
<dbReference type="EMBL" id="QGAC01000015">
    <property type="protein sequence ID" value="TKJ88228.1"/>
    <property type="molecule type" value="Genomic_DNA"/>
</dbReference>
<dbReference type="Pfam" id="PF11045">
    <property type="entry name" value="YbjM"/>
    <property type="match status" value="1"/>
</dbReference>
<dbReference type="InterPro" id="IPR020368">
    <property type="entry name" value="Uncharacterised_YbjM"/>
</dbReference>
<dbReference type="OrthoDB" id="6540266at2"/>
<feature type="transmembrane region" description="Helical" evidence="1">
    <location>
        <begin position="31"/>
        <end position="53"/>
    </location>
</feature>
<keyword evidence="1" id="KW-0812">Transmembrane</keyword>
<dbReference type="GO" id="GO:0016020">
    <property type="term" value="C:membrane"/>
    <property type="evidence" value="ECO:0007669"/>
    <property type="project" value="InterPro"/>
</dbReference>
<dbReference type="AlphaFoldDB" id="A0A357SV36"/>
<feature type="transmembrane region" description="Helical" evidence="1">
    <location>
        <begin position="7"/>
        <end position="25"/>
    </location>
</feature>
<proteinExistence type="predicted"/>
<comment type="caution">
    <text evidence="3">The sequence shown here is derived from an EMBL/GenBank/DDBJ whole genome shotgun (WGS) entry which is preliminary data.</text>
</comment>
<evidence type="ECO:0000313" key="2">
    <source>
        <dbReference type="EMBL" id="MBD8107295.1"/>
    </source>
</evidence>
<feature type="transmembrane region" description="Helical" evidence="1">
    <location>
        <begin position="60"/>
        <end position="80"/>
    </location>
</feature>
<dbReference type="KEGG" id="epe:CI789_11375"/>
<protein>
    <recommendedName>
        <fullName evidence="6">Inner membrane protein YbjM</fullName>
    </recommendedName>
</protein>
<dbReference type="RefSeq" id="WP_062746666.1">
    <property type="nucleotide sequence ID" value="NZ_CP022725.1"/>
</dbReference>
<keyword evidence="1" id="KW-0472">Membrane</keyword>
<dbReference type="Proteomes" id="UP000661012">
    <property type="component" value="Unassembled WGS sequence"/>
</dbReference>